<evidence type="ECO:0000256" key="1">
    <source>
        <dbReference type="SAM" id="Phobius"/>
    </source>
</evidence>
<dbReference type="InterPro" id="IPR013783">
    <property type="entry name" value="Ig-like_fold"/>
</dbReference>
<protein>
    <recommendedName>
        <fullName evidence="4">Ig-like domain-containing protein</fullName>
    </recommendedName>
</protein>
<dbReference type="Pfam" id="PF25305">
    <property type="entry name" value="Ig_PDGFR_d4"/>
    <property type="match status" value="1"/>
</dbReference>
<keyword evidence="1" id="KW-0812">Transmembrane</keyword>
<dbReference type="Ensembl" id="ENSHHUT00000090378.1">
    <property type="protein sequence ID" value="ENSHHUP00000087641.1"/>
    <property type="gene ID" value="ENSHHUG00000050680.1"/>
</dbReference>
<evidence type="ECO:0008006" key="4">
    <source>
        <dbReference type="Google" id="ProtNLM"/>
    </source>
</evidence>
<proteinExistence type="predicted"/>
<reference evidence="3" key="1">
    <citation type="submission" date="2018-06" db="EMBL/GenBank/DDBJ databases">
        <title>Genome assembly of Danube salmon.</title>
        <authorList>
            <person name="Macqueen D.J."/>
            <person name="Gundappa M.K."/>
        </authorList>
    </citation>
    <scope>NUCLEOTIDE SEQUENCE [LARGE SCALE GENOMIC DNA]</scope>
</reference>
<reference evidence="2" key="2">
    <citation type="submission" date="2025-08" db="UniProtKB">
        <authorList>
            <consortium name="Ensembl"/>
        </authorList>
    </citation>
    <scope>IDENTIFICATION</scope>
</reference>
<dbReference type="AlphaFoldDB" id="A0A4W5RCJ4"/>
<feature type="transmembrane region" description="Helical" evidence="1">
    <location>
        <begin position="98"/>
        <end position="119"/>
    </location>
</feature>
<keyword evidence="1" id="KW-1133">Transmembrane helix</keyword>
<sequence>MDQGHGVPTPTVHWYSCEAWENAVVRPQHGSTLLADPDNVSIQMNVSYIETSGVYQVRSLLTFQTMESFMSVRCEARNDRGRRAWDIKLVSNSLFSQVAALAAVLAHVVITVIFLIALWRKVTATETYLHLLILTYGPYRI</sequence>
<dbReference type="Gene3D" id="2.60.40.10">
    <property type="entry name" value="Immunoglobulins"/>
    <property type="match status" value="1"/>
</dbReference>
<reference evidence="2" key="3">
    <citation type="submission" date="2025-09" db="UniProtKB">
        <authorList>
            <consortium name="Ensembl"/>
        </authorList>
    </citation>
    <scope>IDENTIFICATION</scope>
</reference>
<evidence type="ECO:0000313" key="2">
    <source>
        <dbReference type="Ensembl" id="ENSHHUP00000087641.1"/>
    </source>
</evidence>
<dbReference type="Proteomes" id="UP000314982">
    <property type="component" value="Unassembled WGS sequence"/>
</dbReference>
<evidence type="ECO:0000313" key="3">
    <source>
        <dbReference type="Proteomes" id="UP000314982"/>
    </source>
</evidence>
<keyword evidence="3" id="KW-1185">Reference proteome</keyword>
<keyword evidence="1" id="KW-0472">Membrane</keyword>
<name>A0A4W5RCJ4_9TELE</name>
<organism evidence="2 3">
    <name type="scientific">Hucho hucho</name>
    <name type="common">huchen</name>
    <dbReference type="NCBI Taxonomy" id="62062"/>
    <lineage>
        <taxon>Eukaryota</taxon>
        <taxon>Metazoa</taxon>
        <taxon>Chordata</taxon>
        <taxon>Craniata</taxon>
        <taxon>Vertebrata</taxon>
        <taxon>Euteleostomi</taxon>
        <taxon>Actinopterygii</taxon>
        <taxon>Neopterygii</taxon>
        <taxon>Teleostei</taxon>
        <taxon>Protacanthopterygii</taxon>
        <taxon>Salmoniformes</taxon>
        <taxon>Salmonidae</taxon>
        <taxon>Salmoninae</taxon>
        <taxon>Hucho</taxon>
    </lineage>
</organism>
<dbReference type="STRING" id="62062.ENSHHUP00000087641"/>
<accession>A0A4W5RCJ4</accession>